<keyword evidence="1" id="KW-0812">Transmembrane</keyword>
<organism evidence="3 4">
    <name type="scientific">Candidatus Desulfobia pelagia</name>
    <dbReference type="NCBI Taxonomy" id="2841692"/>
    <lineage>
        <taxon>Bacteria</taxon>
        <taxon>Pseudomonadati</taxon>
        <taxon>Thermodesulfobacteriota</taxon>
        <taxon>Desulfobulbia</taxon>
        <taxon>Desulfobulbales</taxon>
        <taxon>Desulfobulbaceae</taxon>
        <taxon>Candidatus Desulfobia</taxon>
    </lineage>
</organism>
<dbReference type="Proteomes" id="UP000614424">
    <property type="component" value="Unassembled WGS sequence"/>
</dbReference>
<dbReference type="PANTHER" id="PTHR45228">
    <property type="entry name" value="CYCLIC DI-GMP PHOSPHODIESTERASE TM_0186-RELATED"/>
    <property type="match status" value="1"/>
</dbReference>
<dbReference type="InterPro" id="IPR037522">
    <property type="entry name" value="HD_GYP_dom"/>
</dbReference>
<evidence type="ECO:0000256" key="1">
    <source>
        <dbReference type="SAM" id="Phobius"/>
    </source>
</evidence>
<dbReference type="SUPFAM" id="SSF109604">
    <property type="entry name" value="HD-domain/PDEase-like"/>
    <property type="match status" value="1"/>
</dbReference>
<feature type="domain" description="HD-GYP" evidence="2">
    <location>
        <begin position="200"/>
        <end position="395"/>
    </location>
</feature>
<proteinExistence type="predicted"/>
<evidence type="ECO:0000259" key="2">
    <source>
        <dbReference type="PROSITE" id="PS51832"/>
    </source>
</evidence>
<feature type="transmembrane region" description="Helical" evidence="1">
    <location>
        <begin position="168"/>
        <end position="190"/>
    </location>
</feature>
<dbReference type="PANTHER" id="PTHR45228:SF5">
    <property type="entry name" value="CYCLIC DI-GMP PHOSPHODIESTERASE VC_1348-RELATED"/>
    <property type="match status" value="1"/>
</dbReference>
<evidence type="ECO:0000313" key="4">
    <source>
        <dbReference type="Proteomes" id="UP000614424"/>
    </source>
</evidence>
<keyword evidence="1" id="KW-1133">Transmembrane helix</keyword>
<reference evidence="3 4" key="1">
    <citation type="submission" date="2020-08" db="EMBL/GenBank/DDBJ databases">
        <title>Bridging the membrane lipid divide: bacteria of the FCB group superphylum have the potential to synthesize archaeal ether lipids.</title>
        <authorList>
            <person name="Villanueva L."/>
            <person name="Von Meijenfeldt F.A.B."/>
            <person name="Westbye A.B."/>
            <person name="Yadav S."/>
            <person name="Hopmans E.C."/>
            <person name="Dutilh B.E."/>
            <person name="Sinninghe Damste J.S."/>
        </authorList>
    </citation>
    <scope>NUCLEOTIDE SEQUENCE [LARGE SCALE GENOMIC DNA]</scope>
    <source>
        <strain evidence="3">NIOZ-UU47</strain>
    </source>
</reference>
<dbReference type="InterPro" id="IPR052020">
    <property type="entry name" value="Cyclic_di-GMP/3'3'-cGAMP_PDE"/>
</dbReference>
<dbReference type="InterPro" id="IPR003607">
    <property type="entry name" value="HD/PDEase_dom"/>
</dbReference>
<evidence type="ECO:0000313" key="3">
    <source>
        <dbReference type="EMBL" id="MBC8316897.1"/>
    </source>
</evidence>
<accession>A0A8J6TF50</accession>
<dbReference type="CDD" id="cd00077">
    <property type="entry name" value="HDc"/>
    <property type="match status" value="1"/>
</dbReference>
<dbReference type="PROSITE" id="PS51832">
    <property type="entry name" value="HD_GYP"/>
    <property type="match status" value="1"/>
</dbReference>
<dbReference type="Pfam" id="PF13487">
    <property type="entry name" value="HD_5"/>
    <property type="match status" value="1"/>
</dbReference>
<sequence length="422" mass="47144">MISVILAVAVFVVEFQRLGRIVNDRAGEIVSSFNTQVRPMLDSLGEIDQSVLQQELKMLLIAGKSRQWMGQLVYSSIYDLQGKEIGTEIDTQYAHMGDVDNLVQSFTHLLPEDMNSEHTFKRIKGVPYVQLTFPLTNSAGSNVAVVEGVFAVSDIARDEVMGRIARSVFGAMGIVLLTTLILYPVIVTLIRQLTMMTENLLESNIETLRVIGSAIAKRDSDTDSHNYRVTIYSVTLAETVGLKPKLIQGLIKGAFLHDVGKIGISDQILLKPGKLSESEFEIMKLHVNHGIDIVRRSEWLKDATDVVGYHHEKFAGEGYPHGFVGSKIPVNARIFAVADVFDALISSRPYKKAMSFDKAMDILNQGRGSHFDPFHLDTFNTIAKSLYDQFAACSEQKLEKKMESIIRQYFSREYRFKAGGEV</sequence>
<dbReference type="Gene3D" id="1.10.3210.10">
    <property type="entry name" value="Hypothetical protein af1432"/>
    <property type="match status" value="1"/>
</dbReference>
<dbReference type="EMBL" id="JACNJZ010000059">
    <property type="protein sequence ID" value="MBC8316897.1"/>
    <property type="molecule type" value="Genomic_DNA"/>
</dbReference>
<dbReference type="AlphaFoldDB" id="A0A8J6TF50"/>
<comment type="caution">
    <text evidence="3">The sequence shown here is derived from an EMBL/GenBank/DDBJ whole genome shotgun (WGS) entry which is preliminary data.</text>
</comment>
<name>A0A8J6TF50_9BACT</name>
<dbReference type="SMART" id="SM00471">
    <property type="entry name" value="HDc"/>
    <property type="match status" value="1"/>
</dbReference>
<protein>
    <submittedName>
        <fullName evidence="3">HD-GYP domain-containing protein</fullName>
    </submittedName>
</protein>
<keyword evidence="1" id="KW-0472">Membrane</keyword>
<gene>
    <name evidence="3" type="ORF">H8E41_03260</name>
</gene>